<accession>F4NXM2</accession>
<feature type="region of interest" description="Disordered" evidence="1">
    <location>
        <begin position="360"/>
        <end position="395"/>
    </location>
</feature>
<dbReference type="InterPro" id="IPR005151">
    <property type="entry name" value="Tail-specific_protease"/>
</dbReference>
<proteinExistence type="predicted"/>
<evidence type="ECO:0000256" key="1">
    <source>
        <dbReference type="SAM" id="MobiDB-lite"/>
    </source>
</evidence>
<dbReference type="RefSeq" id="XP_006677311.1">
    <property type="nucleotide sequence ID" value="XM_006677248.1"/>
</dbReference>
<evidence type="ECO:0000259" key="3">
    <source>
        <dbReference type="Pfam" id="PF03572"/>
    </source>
</evidence>
<sequence length="705" mass="79672">MTSITVSSKPTPIKHATVYHVFWQFSVAFCVNIALFTLSSTNYHQVVKAIWLQTTIVKGQQLSINVLAAISCINAQTLTTSTQPAATSTSTPPATIKSKWSDYRPIKLDRDAGLFTFFPYTLEQRNVLVSNAENAWVNFESKIKHHGQEANPYPALEHIRNNIRTLTDKQLQLGLLDVFTRARDEHTIMTLAGTHRCFFATIGISFQFIDGPGDIIKDPTIVVSKPVNREILNLLRDTAYNRINIGDRLVSINGLTFYEWKEKHRNAIGGSTESHSQRLALRYLTFRYGSYTPLPDEDSIELKLKSHSGIIYEVNVPYMSVYQYTCWEYSSKLYTQLTGVTLDIHLQNTVAVKSNSHALPTTTVDDHTTSSQSTKSLLTPRRIRKRDQSSQYQNTGRLSKRDLQITFYQTSILELSWTIWNPDSQNMGIIKLTSFKCTSRTTNTRDIPEGIREVKRLLTTVLKKTNSILIDVREGGGGSMSFANAIPQLFKSKLEPFQVKYLMNDVTYNMFVHPPIDLKSSRDAWFKTPAKSQYSVFHDFLDPRASNIYDQVYTKPVGVFTSGDCMSACEIMTGTMQSFKIGTVFGEDVTTAGSGANVWSLDPELITHDPIDFKPMPFKKELTSDTKEIFYNKMTVGHRAFVRNGDHKGQSVEDIGIVSDVVIRPRLKDIIPGATGNSRYDYIADYLIKIGKRSAKTVWNLWGIL</sequence>
<keyword evidence="2" id="KW-0812">Transmembrane</keyword>
<dbReference type="HOGENOM" id="CLU_014178_0_0_1"/>
<keyword evidence="5" id="KW-1185">Reference proteome</keyword>
<keyword evidence="2" id="KW-1133">Transmembrane helix</keyword>
<dbReference type="InParanoid" id="F4NXM2"/>
<dbReference type="GeneID" id="18238242"/>
<dbReference type="GO" id="GO:0004175">
    <property type="term" value="F:endopeptidase activity"/>
    <property type="evidence" value="ECO:0000318"/>
    <property type="project" value="GO_Central"/>
</dbReference>
<reference evidence="4 5" key="1">
    <citation type="submission" date="2009-12" db="EMBL/GenBank/DDBJ databases">
        <title>The draft genome of Batrachochytrium dendrobatidis.</title>
        <authorList>
            <consortium name="US DOE Joint Genome Institute (JGI-PGF)"/>
            <person name="Kuo A."/>
            <person name="Salamov A."/>
            <person name="Schmutz J."/>
            <person name="Lucas S."/>
            <person name="Pitluck S."/>
            <person name="Rosenblum E."/>
            <person name="Stajich J."/>
            <person name="Eisen M."/>
            <person name="Grigoriev I.V."/>
        </authorList>
    </citation>
    <scope>NUCLEOTIDE SEQUENCE [LARGE SCALE GENOMIC DNA]</scope>
    <source>
        <strain evidence="5">JAM81 / FGSC 10211</strain>
    </source>
</reference>
<evidence type="ECO:0000313" key="4">
    <source>
        <dbReference type="EMBL" id="EGF81869.1"/>
    </source>
</evidence>
<dbReference type="Pfam" id="PF03572">
    <property type="entry name" value="Peptidase_S41"/>
    <property type="match status" value="1"/>
</dbReference>
<name>F4NXM2_BATDJ</name>
<dbReference type="Proteomes" id="UP000007241">
    <property type="component" value="Unassembled WGS sequence"/>
</dbReference>
<dbReference type="FunFam" id="3.90.226.10:FF:000130">
    <property type="entry name" value="Uncharacterized protein"/>
    <property type="match status" value="1"/>
</dbReference>
<evidence type="ECO:0000313" key="5">
    <source>
        <dbReference type="Proteomes" id="UP000007241"/>
    </source>
</evidence>
<gene>
    <name evidence="4" type="ORF">BATDEDRAFT_23544</name>
</gene>
<dbReference type="PANTHER" id="PTHR32060">
    <property type="entry name" value="TAIL-SPECIFIC PROTEASE"/>
    <property type="match status" value="1"/>
</dbReference>
<evidence type="ECO:0000256" key="2">
    <source>
        <dbReference type="SAM" id="Phobius"/>
    </source>
</evidence>
<dbReference type="PANTHER" id="PTHR32060:SF22">
    <property type="entry name" value="CARBOXYL-TERMINAL-PROCESSING PEPTIDASE 3, CHLOROPLASTIC"/>
    <property type="match status" value="1"/>
</dbReference>
<feature type="compositionally biased region" description="Low complexity" evidence="1">
    <location>
        <begin position="369"/>
        <end position="379"/>
    </location>
</feature>
<dbReference type="EMBL" id="GL882881">
    <property type="protein sequence ID" value="EGF81869.1"/>
    <property type="molecule type" value="Genomic_DNA"/>
</dbReference>
<dbReference type="InterPro" id="IPR029045">
    <property type="entry name" value="ClpP/crotonase-like_dom_sf"/>
</dbReference>
<organism evidence="4 5">
    <name type="scientific">Batrachochytrium dendrobatidis (strain JAM81 / FGSC 10211)</name>
    <name type="common">Frog chytrid fungus</name>
    <dbReference type="NCBI Taxonomy" id="684364"/>
    <lineage>
        <taxon>Eukaryota</taxon>
        <taxon>Fungi</taxon>
        <taxon>Fungi incertae sedis</taxon>
        <taxon>Chytridiomycota</taxon>
        <taxon>Chytridiomycota incertae sedis</taxon>
        <taxon>Chytridiomycetes</taxon>
        <taxon>Rhizophydiales</taxon>
        <taxon>Rhizophydiales incertae sedis</taxon>
        <taxon>Batrachochytrium</taxon>
    </lineage>
</organism>
<dbReference type="AlphaFoldDB" id="F4NXM2"/>
<feature type="domain" description="Tail specific protease" evidence="3">
    <location>
        <begin position="426"/>
        <end position="598"/>
    </location>
</feature>
<dbReference type="Gene3D" id="2.30.42.10">
    <property type="match status" value="1"/>
</dbReference>
<dbReference type="Gene3D" id="3.90.226.10">
    <property type="entry name" value="2-enoyl-CoA Hydratase, Chain A, domain 1"/>
    <property type="match status" value="1"/>
</dbReference>
<dbReference type="GO" id="GO:0006508">
    <property type="term" value="P:proteolysis"/>
    <property type="evidence" value="ECO:0007669"/>
    <property type="project" value="InterPro"/>
</dbReference>
<dbReference type="OrthoDB" id="2110690at2759"/>
<dbReference type="GO" id="GO:0008236">
    <property type="term" value="F:serine-type peptidase activity"/>
    <property type="evidence" value="ECO:0007669"/>
    <property type="project" value="InterPro"/>
</dbReference>
<feature type="transmembrane region" description="Helical" evidence="2">
    <location>
        <begin position="21"/>
        <end position="38"/>
    </location>
</feature>
<protein>
    <recommendedName>
        <fullName evidence="3">Tail specific protease domain-containing protein</fullName>
    </recommendedName>
</protein>
<keyword evidence="2" id="KW-0472">Membrane</keyword>
<dbReference type="InterPro" id="IPR036034">
    <property type="entry name" value="PDZ_sf"/>
</dbReference>
<dbReference type="SUPFAM" id="SSF52096">
    <property type="entry name" value="ClpP/crotonase"/>
    <property type="match status" value="1"/>
</dbReference>